<protein>
    <submittedName>
        <fullName evidence="1">Uncharacterized protein</fullName>
    </submittedName>
</protein>
<dbReference type="AlphaFoldDB" id="A0A6G0WCA2"/>
<comment type="caution">
    <text evidence="1">The sequence shown here is derived from an EMBL/GenBank/DDBJ whole genome shotgun (WGS) entry which is preliminary data.</text>
</comment>
<organism evidence="1 2">
    <name type="scientific">Aphanomyces euteiches</name>
    <dbReference type="NCBI Taxonomy" id="100861"/>
    <lineage>
        <taxon>Eukaryota</taxon>
        <taxon>Sar</taxon>
        <taxon>Stramenopiles</taxon>
        <taxon>Oomycota</taxon>
        <taxon>Saprolegniomycetes</taxon>
        <taxon>Saprolegniales</taxon>
        <taxon>Verrucalvaceae</taxon>
        <taxon>Aphanomyces</taxon>
    </lineage>
</organism>
<reference evidence="1 2" key="1">
    <citation type="submission" date="2019-07" db="EMBL/GenBank/DDBJ databases">
        <title>Genomics analysis of Aphanomyces spp. identifies a new class of oomycete effector associated with host adaptation.</title>
        <authorList>
            <person name="Gaulin E."/>
        </authorList>
    </citation>
    <scope>NUCLEOTIDE SEQUENCE [LARGE SCALE GENOMIC DNA]</scope>
    <source>
        <strain evidence="1 2">ATCC 201684</strain>
    </source>
</reference>
<name>A0A6G0WCA2_9STRA</name>
<dbReference type="EMBL" id="VJMJ01000261">
    <property type="protein sequence ID" value="KAF0724820.1"/>
    <property type="molecule type" value="Genomic_DNA"/>
</dbReference>
<gene>
    <name evidence="1" type="ORF">Ae201684_016569</name>
</gene>
<evidence type="ECO:0000313" key="1">
    <source>
        <dbReference type="EMBL" id="KAF0724820.1"/>
    </source>
</evidence>
<accession>A0A6G0WCA2</accession>
<dbReference type="Proteomes" id="UP000481153">
    <property type="component" value="Unassembled WGS sequence"/>
</dbReference>
<keyword evidence="2" id="KW-1185">Reference proteome</keyword>
<proteinExistence type="predicted"/>
<sequence>MIYINCPSDAKLAVRRILSAIRATVSENVSAQDATKGWKIRSVLPTPPTWSAANFFALGGTPLCPEQSINASSPVTTGLTPLFSFDMQCTISYSWAVLSPTIDSIVASVILTGLPFSETHL</sequence>
<evidence type="ECO:0000313" key="2">
    <source>
        <dbReference type="Proteomes" id="UP000481153"/>
    </source>
</evidence>